<reference evidence="1" key="2">
    <citation type="submission" date="2020-06" db="EMBL/GenBank/DDBJ databases">
        <authorList>
            <person name="Sheffer M."/>
        </authorList>
    </citation>
    <scope>NUCLEOTIDE SEQUENCE</scope>
</reference>
<accession>A0A8T0ERR5</accession>
<evidence type="ECO:0000313" key="1">
    <source>
        <dbReference type="EMBL" id="KAF8778633.1"/>
    </source>
</evidence>
<comment type="caution">
    <text evidence="1">The sequence shown here is derived from an EMBL/GenBank/DDBJ whole genome shotgun (WGS) entry which is preliminary data.</text>
</comment>
<sequence>MAAWYDCSAGDGSTFGMAAWVMIAVREMEVLWYGGVGNDCSARGGNTVASRFRDIAKEDLSSQMTALSSKFKKEESSLKMDAVSH</sequence>
<dbReference type="AlphaFoldDB" id="A0A8T0ERR5"/>
<organism evidence="1 2">
    <name type="scientific">Argiope bruennichi</name>
    <name type="common">Wasp spider</name>
    <name type="synonym">Aranea bruennichi</name>
    <dbReference type="NCBI Taxonomy" id="94029"/>
    <lineage>
        <taxon>Eukaryota</taxon>
        <taxon>Metazoa</taxon>
        <taxon>Ecdysozoa</taxon>
        <taxon>Arthropoda</taxon>
        <taxon>Chelicerata</taxon>
        <taxon>Arachnida</taxon>
        <taxon>Araneae</taxon>
        <taxon>Araneomorphae</taxon>
        <taxon>Entelegynae</taxon>
        <taxon>Araneoidea</taxon>
        <taxon>Araneidae</taxon>
        <taxon>Argiope</taxon>
    </lineage>
</organism>
<name>A0A8T0ERR5_ARGBR</name>
<gene>
    <name evidence="1" type="ORF">HNY73_015336</name>
</gene>
<evidence type="ECO:0000313" key="2">
    <source>
        <dbReference type="Proteomes" id="UP000807504"/>
    </source>
</evidence>
<dbReference type="Proteomes" id="UP000807504">
    <property type="component" value="Unassembled WGS sequence"/>
</dbReference>
<reference evidence="1" key="1">
    <citation type="journal article" date="2020" name="bioRxiv">
        <title>Chromosome-level reference genome of the European wasp spider Argiope bruennichi: a resource for studies on range expansion and evolutionary adaptation.</title>
        <authorList>
            <person name="Sheffer M.M."/>
            <person name="Hoppe A."/>
            <person name="Krehenwinkel H."/>
            <person name="Uhl G."/>
            <person name="Kuss A.W."/>
            <person name="Jensen L."/>
            <person name="Jensen C."/>
            <person name="Gillespie R.G."/>
            <person name="Hoff K.J."/>
            <person name="Prost S."/>
        </authorList>
    </citation>
    <scope>NUCLEOTIDE SEQUENCE</scope>
</reference>
<proteinExistence type="predicted"/>
<keyword evidence="2" id="KW-1185">Reference proteome</keyword>
<protein>
    <submittedName>
        <fullName evidence="1">Uncharacterized protein</fullName>
    </submittedName>
</protein>
<dbReference type="EMBL" id="JABXBU010002072">
    <property type="protein sequence ID" value="KAF8778633.1"/>
    <property type="molecule type" value="Genomic_DNA"/>
</dbReference>